<feature type="transmembrane region" description="Helical" evidence="2">
    <location>
        <begin position="31"/>
        <end position="50"/>
    </location>
</feature>
<comment type="caution">
    <text evidence="3">The sequence shown here is derived from an EMBL/GenBank/DDBJ whole genome shotgun (WGS) entry which is preliminary data.</text>
</comment>
<dbReference type="InterPro" id="IPR027948">
    <property type="entry name" value="DUF4436"/>
</dbReference>
<dbReference type="Proteomes" id="UP000724874">
    <property type="component" value="Unassembled WGS sequence"/>
</dbReference>
<dbReference type="EMBL" id="JADNYJ010000198">
    <property type="protein sequence ID" value="KAF8875340.1"/>
    <property type="molecule type" value="Genomic_DNA"/>
</dbReference>
<dbReference type="OrthoDB" id="2923771at2759"/>
<dbReference type="AlphaFoldDB" id="A0A9P5NBR5"/>
<gene>
    <name evidence="3" type="ORF">CPB84DRAFT_1796607</name>
</gene>
<keyword evidence="4" id="KW-1185">Reference proteome</keyword>
<evidence type="ECO:0008006" key="5">
    <source>
        <dbReference type="Google" id="ProtNLM"/>
    </source>
</evidence>
<feature type="region of interest" description="Disordered" evidence="1">
    <location>
        <begin position="388"/>
        <end position="416"/>
    </location>
</feature>
<dbReference type="Pfam" id="PF14494">
    <property type="entry name" value="DUF4436"/>
    <property type="match status" value="1"/>
</dbReference>
<evidence type="ECO:0000313" key="4">
    <source>
        <dbReference type="Proteomes" id="UP000724874"/>
    </source>
</evidence>
<feature type="transmembrane region" description="Helical" evidence="2">
    <location>
        <begin position="322"/>
        <end position="342"/>
    </location>
</feature>
<keyword evidence="2" id="KW-0472">Membrane</keyword>
<reference evidence="3" key="1">
    <citation type="submission" date="2020-11" db="EMBL/GenBank/DDBJ databases">
        <authorList>
            <consortium name="DOE Joint Genome Institute"/>
            <person name="Ahrendt S."/>
            <person name="Riley R."/>
            <person name="Andreopoulos W."/>
            <person name="LaButti K."/>
            <person name="Pangilinan J."/>
            <person name="Ruiz-duenas F.J."/>
            <person name="Barrasa J.M."/>
            <person name="Sanchez-Garcia M."/>
            <person name="Camarero S."/>
            <person name="Miyauchi S."/>
            <person name="Serrano A."/>
            <person name="Linde D."/>
            <person name="Babiker R."/>
            <person name="Drula E."/>
            <person name="Ayuso-Fernandez I."/>
            <person name="Pacheco R."/>
            <person name="Padilla G."/>
            <person name="Ferreira P."/>
            <person name="Barriuso J."/>
            <person name="Kellner H."/>
            <person name="Castanera R."/>
            <person name="Alfaro M."/>
            <person name="Ramirez L."/>
            <person name="Pisabarro A.G."/>
            <person name="Kuo A."/>
            <person name="Tritt A."/>
            <person name="Lipzen A."/>
            <person name="He G."/>
            <person name="Yan M."/>
            <person name="Ng V."/>
            <person name="Cullen D."/>
            <person name="Martin F."/>
            <person name="Rosso M.-N."/>
            <person name="Henrissat B."/>
            <person name="Hibbett D."/>
            <person name="Martinez A.T."/>
            <person name="Grigoriev I.V."/>
        </authorList>
    </citation>
    <scope>NUCLEOTIDE SEQUENCE</scope>
    <source>
        <strain evidence="3">AH 44721</strain>
    </source>
</reference>
<name>A0A9P5NBR5_GYMJU</name>
<protein>
    <recommendedName>
        <fullName evidence="5">Transmembrane protein</fullName>
    </recommendedName>
</protein>
<keyword evidence="2" id="KW-0812">Transmembrane</keyword>
<keyword evidence="2" id="KW-1133">Transmembrane helix</keyword>
<accession>A0A9P5NBR5</accession>
<organism evidence="3 4">
    <name type="scientific">Gymnopilus junonius</name>
    <name type="common">Spectacular rustgill mushroom</name>
    <name type="synonym">Gymnopilus spectabilis subsp. junonius</name>
    <dbReference type="NCBI Taxonomy" id="109634"/>
    <lineage>
        <taxon>Eukaryota</taxon>
        <taxon>Fungi</taxon>
        <taxon>Dikarya</taxon>
        <taxon>Basidiomycota</taxon>
        <taxon>Agaricomycotina</taxon>
        <taxon>Agaricomycetes</taxon>
        <taxon>Agaricomycetidae</taxon>
        <taxon>Agaricales</taxon>
        <taxon>Agaricineae</taxon>
        <taxon>Hymenogastraceae</taxon>
        <taxon>Gymnopilus</taxon>
    </lineage>
</organism>
<sequence length="428" mass="47693">MKPPIYERSSSTTGNHINLASWRDIPHHFKFSIYWIGLITTSLLIFLVPASRLVSTPLHFQAPIIGSYGYFNPEVTLIAEAIAVDPVARTVVMNWYPAYPQISCNQSIPPVVIDIYVSFLLLDTSSPSWSSNLQDQPVHRINTTETCFGLISPLSSFRTVTKLVASKEYAVFPSLSQQSTFQSYPFDVYLAPFLFYTRNLQTNVVLAPSVTNAFGVAVNFEISLDGNAILDQNEIANNLQFYLRIERSKGTKAFVVLVAIINWLTATAFLTICAATIVYRPPRIYGEMFVVPVGALFAFSSIRSNLPGAPTGFGATIDTFTILPVLVIMGLCSFTLLVVILYRRIDQEFGSNTKEKDSNREEDQTIQRMSIPTPKLPTLRLLNIPHVHSGRSSSESTRAEEPNQVRTPELPTTNLRPGSIARTKLEFL</sequence>
<evidence type="ECO:0000313" key="3">
    <source>
        <dbReference type="EMBL" id="KAF8875340.1"/>
    </source>
</evidence>
<proteinExistence type="predicted"/>
<evidence type="ECO:0000256" key="2">
    <source>
        <dbReference type="SAM" id="Phobius"/>
    </source>
</evidence>
<evidence type="ECO:0000256" key="1">
    <source>
        <dbReference type="SAM" id="MobiDB-lite"/>
    </source>
</evidence>
<feature type="compositionally biased region" description="Polar residues" evidence="1">
    <location>
        <begin position="404"/>
        <end position="416"/>
    </location>
</feature>
<feature type="transmembrane region" description="Helical" evidence="2">
    <location>
        <begin position="253"/>
        <end position="277"/>
    </location>
</feature>